<dbReference type="KEGG" id="rtu:PR017_21130"/>
<reference evidence="2 3" key="1">
    <citation type="journal article" date="2018" name="Sci. Rep.">
        <title>Rhizobium tumorigenes sp. nov., a novel plant tumorigenic bacterium isolated from cane gall tumors on thornless blackberry.</title>
        <authorList>
            <person name="Kuzmanovi N."/>
            <person name="Smalla K."/>
            <person name="Gronow S."/>
            <person name="PuBawska J."/>
        </authorList>
    </citation>
    <scope>NUCLEOTIDE SEQUENCE [LARGE SCALE GENOMIC DNA]</scope>
    <source>
        <strain evidence="2 3">1078</strain>
    </source>
</reference>
<organism evidence="2 3">
    <name type="scientific">Rhizobium tumorigenes</name>
    <dbReference type="NCBI Taxonomy" id="2041385"/>
    <lineage>
        <taxon>Bacteria</taxon>
        <taxon>Pseudomonadati</taxon>
        <taxon>Pseudomonadota</taxon>
        <taxon>Alphaproteobacteria</taxon>
        <taxon>Hyphomicrobiales</taxon>
        <taxon>Rhizobiaceae</taxon>
        <taxon>Rhizobium/Agrobacterium group</taxon>
        <taxon>Rhizobium</taxon>
    </lineage>
</organism>
<feature type="transmembrane region" description="Helical" evidence="1">
    <location>
        <begin position="332"/>
        <end position="350"/>
    </location>
</feature>
<feature type="transmembrane region" description="Helical" evidence="1">
    <location>
        <begin position="186"/>
        <end position="213"/>
    </location>
</feature>
<dbReference type="RefSeq" id="WP_133255543.1">
    <property type="nucleotide sequence ID" value="NZ_CP117256.1"/>
</dbReference>
<feature type="transmembrane region" description="Helical" evidence="1">
    <location>
        <begin position="225"/>
        <end position="245"/>
    </location>
</feature>
<feature type="transmembrane region" description="Helical" evidence="1">
    <location>
        <begin position="41"/>
        <end position="59"/>
    </location>
</feature>
<name>A0AAF1KWR4_9HYPH</name>
<evidence type="ECO:0000313" key="2">
    <source>
        <dbReference type="EMBL" id="WFR97689.1"/>
    </source>
</evidence>
<feature type="transmembrane region" description="Helical" evidence="1">
    <location>
        <begin position="302"/>
        <end position="320"/>
    </location>
</feature>
<dbReference type="Proteomes" id="UP000249499">
    <property type="component" value="Plasmid pRt1078"/>
</dbReference>
<feature type="transmembrane region" description="Helical" evidence="1">
    <location>
        <begin position="357"/>
        <end position="376"/>
    </location>
</feature>
<keyword evidence="1" id="KW-0812">Transmembrane</keyword>
<accession>A0AAF1KWR4</accession>
<protein>
    <submittedName>
        <fullName evidence="2">Uncharacterized protein</fullName>
    </submittedName>
</protein>
<keyword evidence="2" id="KW-0614">Plasmid</keyword>
<feature type="transmembrane region" description="Helical" evidence="1">
    <location>
        <begin position="141"/>
        <end position="174"/>
    </location>
</feature>
<evidence type="ECO:0000313" key="3">
    <source>
        <dbReference type="Proteomes" id="UP000249499"/>
    </source>
</evidence>
<dbReference type="AlphaFoldDB" id="A0AAF1KWR4"/>
<keyword evidence="1" id="KW-1133">Transmembrane helix</keyword>
<geneLocation type="plasmid" evidence="2 3">
    <name>pRt1078</name>
</geneLocation>
<keyword evidence="1" id="KW-0472">Membrane</keyword>
<feature type="transmembrane region" description="Helical" evidence="1">
    <location>
        <begin position="112"/>
        <end position="129"/>
    </location>
</feature>
<reference evidence="3" key="2">
    <citation type="journal article" date="2023" name="MicrobiologyOpen">
        <title>Genomics of the tumorigenes clade of the family Rhizobiaceae and description of Rhizobium rhododendri sp. nov.</title>
        <authorList>
            <person name="Kuzmanovic N."/>
            <person name="diCenzo G.C."/>
            <person name="Bunk B."/>
            <person name="Sproeer C."/>
            <person name="Fruehling A."/>
            <person name="Neumann-Schaal M."/>
            <person name="Overmann J."/>
            <person name="Smalla K."/>
        </authorList>
    </citation>
    <scope>NUCLEOTIDE SEQUENCE [LARGE SCALE GENOMIC DNA]</scope>
    <source>
        <strain evidence="3">1078</strain>
        <plasmid evidence="3">pRt1078</plasmid>
    </source>
</reference>
<dbReference type="EMBL" id="CP117256">
    <property type="protein sequence ID" value="WFR97689.1"/>
    <property type="molecule type" value="Genomic_DNA"/>
</dbReference>
<keyword evidence="3" id="KW-1185">Reference proteome</keyword>
<evidence type="ECO:0000256" key="1">
    <source>
        <dbReference type="SAM" id="Phobius"/>
    </source>
</evidence>
<feature type="transmembrane region" description="Helical" evidence="1">
    <location>
        <begin position="275"/>
        <end position="295"/>
    </location>
</feature>
<gene>
    <name evidence="2" type="ORF">PR017_21130</name>
</gene>
<proteinExistence type="predicted"/>
<sequence>MLISQQKTEIKREDTRENSFFLTAKYYVFETGHAMHKNLNTAAYCSILILSLLLFYAKFQPLSFHPTNAGLDPSWQASLAFSLENGRRFGTDVVFTGGPLSSIYTRQYVGGYTYPVALFSILIALYLAASTARILSLSGSVFAALSSITLIYVCYTYPDTLLLIVPMLTAIAFLENQGKSVTAHATVGSFICGILVLAKFSIFPLSVVTVLVLDVLTVRRRAIPVQTLALAVGIWIGLIASGQSISELPAFLLSSFDVSSGYSAAMSLPAHVMEVTAWLVLAALFIIFLVWQLYVGRRSKEFTTGIAKIFIILAFLFIAWKAGFVRHDLHSLIAWGSLSMAIIFTGIAGANCFSASWWCALALAIISIIPSYQLLYHTTGRLPFVTGLETTRIIMREIGNSVSLIAHPAEWQAKLEERNRASLAEIQTKLSLPALNGTVDIIQSEQSDLLANSLQYTPRPTIQEYTTYSPKLINRNRAFFEGSRAPGYLIMAPGSIDGRHPASAEGALWPLFFASYATEMDLGRNLVLKKRASPLQNLLTVWNEVDANIGEQIPVPDHDGPIMLSVRMHPTIFGRLLDIIYRPPLTELLVTYVDGKESRYRLIPAMATEGFIVSPLISTTSDYAMASTGFSREAGLRYAKSIRVNVNSPLWLGYHQKIEVGFAPLNNDALKQADPGPIVSRKLKAIENLKLLVANNPLNGVTLAAVPEGLLAHAPMTLKIPVVSGSKLDLAFGMRKGTWQDGGETDGVCFVAAAESSVLMRQCLDPVKKAADREQQTSVILIPPDVKEIELRTECGKNCAWDWSYWSSAVVEEGK</sequence>